<reference evidence="1" key="1">
    <citation type="journal article" date="2016" name="Proc. Natl. Acad. Sci. U.S.A.">
        <title>Lipid metabolic changes in an early divergent fungus govern the establishment of a mutualistic symbiosis with endobacteria.</title>
        <authorList>
            <person name="Lastovetsky O.A."/>
            <person name="Gaspar M.L."/>
            <person name="Mondo S.J."/>
            <person name="LaButti K.M."/>
            <person name="Sandor L."/>
            <person name="Grigoriev I.V."/>
            <person name="Henry S.A."/>
            <person name="Pawlowska T.E."/>
        </authorList>
    </citation>
    <scope>NUCLEOTIDE SEQUENCE [LARGE SCALE GENOMIC DNA]</scope>
    <source>
        <strain evidence="1">ATCC 52814</strain>
    </source>
</reference>
<dbReference type="AlphaFoldDB" id="A0A1X0QMY1"/>
<gene>
    <name evidence="1" type="ORF">BCV72DRAFT_323098</name>
</gene>
<accession>A0A1X0QMY1</accession>
<dbReference type="VEuPathDB" id="FungiDB:BCV72DRAFT_323098"/>
<dbReference type="EMBL" id="KV922183">
    <property type="protein sequence ID" value="ORE01109.1"/>
    <property type="molecule type" value="Genomic_DNA"/>
</dbReference>
<protein>
    <submittedName>
        <fullName evidence="1">Uncharacterized protein</fullName>
    </submittedName>
</protein>
<name>A0A1X0QMY1_RHIZD</name>
<organism evidence="1">
    <name type="scientific">Rhizopus microsporus var. microsporus</name>
    <dbReference type="NCBI Taxonomy" id="86635"/>
    <lineage>
        <taxon>Eukaryota</taxon>
        <taxon>Fungi</taxon>
        <taxon>Fungi incertae sedis</taxon>
        <taxon>Mucoromycota</taxon>
        <taxon>Mucoromycotina</taxon>
        <taxon>Mucoromycetes</taxon>
        <taxon>Mucorales</taxon>
        <taxon>Mucorineae</taxon>
        <taxon>Rhizopodaceae</taxon>
        <taxon>Rhizopus</taxon>
    </lineage>
</organism>
<proteinExistence type="predicted"/>
<dbReference type="Proteomes" id="UP000242414">
    <property type="component" value="Unassembled WGS sequence"/>
</dbReference>
<sequence>MSLSSSVNTMDFVKLRMRSPMMFKRKMKNSQKIGCGCYIRKIGVWYIHSWKTERNHPIPKIRDIYAKYRVQPGAVETKIKTLFESGLNYQAAFNALQAEGIDNVIKKDLENMYDRVVKSKNDKTYDHNYWTSREKLHSQLHHQ</sequence>
<evidence type="ECO:0000313" key="1">
    <source>
        <dbReference type="EMBL" id="ORE01109.1"/>
    </source>
</evidence>